<dbReference type="Proteomes" id="UP000018852">
    <property type="component" value="Unassembled WGS sequence"/>
</dbReference>
<evidence type="ECO:0000313" key="3">
    <source>
        <dbReference type="Proteomes" id="UP000018852"/>
    </source>
</evidence>
<evidence type="ECO:0000313" key="2">
    <source>
        <dbReference type="EMBL" id="ETJ06652.1"/>
    </source>
</evidence>
<feature type="non-terminal residue" evidence="2">
    <location>
        <position position="1"/>
    </location>
</feature>
<dbReference type="EMBL" id="AZLV01000242">
    <property type="protein sequence ID" value="ETJ06652.1"/>
    <property type="molecule type" value="Genomic_DNA"/>
</dbReference>
<feature type="region of interest" description="Disordered" evidence="1">
    <location>
        <begin position="68"/>
        <end position="124"/>
    </location>
</feature>
<feature type="region of interest" description="Disordered" evidence="1">
    <location>
        <begin position="1"/>
        <end position="30"/>
    </location>
</feature>
<dbReference type="PATRIC" id="fig|1403939.3.peg.311"/>
<dbReference type="AlphaFoldDB" id="W1VL45"/>
<reference evidence="2 3" key="1">
    <citation type="submission" date="2013-12" db="EMBL/GenBank/DDBJ databases">
        <title>A Varibaculum cambriense genome reconstructed from a premature infant gut community with otherwise low bacterial novelty that shifts toward anaerobic metabolism during the third week of life.</title>
        <authorList>
            <person name="Brown C.T."/>
            <person name="Sharon I."/>
            <person name="Thomas B.C."/>
            <person name="Castelle C.J."/>
            <person name="Morowitz M.J."/>
            <person name="Banfield J.F."/>
        </authorList>
    </citation>
    <scope>NUCLEOTIDE SEQUENCE [LARGE SCALE GENOMIC DNA]</scope>
    <source>
        <strain evidence="3">DORA_12</strain>
    </source>
</reference>
<accession>W1VL45</accession>
<dbReference type="AntiFam" id="ANF00006">
    <property type="entry name" value="Translation of CRISPR region"/>
</dbReference>
<organism evidence="2 3">
    <name type="scientific">Actinomyces urogenitalis DORA_12</name>
    <dbReference type="NCBI Taxonomy" id="1403939"/>
    <lineage>
        <taxon>Bacteria</taxon>
        <taxon>Bacillati</taxon>
        <taxon>Actinomycetota</taxon>
        <taxon>Actinomycetes</taxon>
        <taxon>Actinomycetales</taxon>
        <taxon>Actinomycetaceae</taxon>
        <taxon>Actinomyces</taxon>
    </lineage>
</organism>
<protein>
    <submittedName>
        <fullName evidence="2">Uncharacterized protein</fullName>
    </submittedName>
</protein>
<gene>
    <name evidence="2" type="ORF">Q605_AUC00242G0001</name>
</gene>
<sequence>RLIPAHAGSTRASASAPTLTTAHPRSRGVDDAVIPSASMAAGSSPLTRGRQLDVDRLLRAARLIPAHAGSTSTAARGKSTGPAHPRSRGVDSTQVDEFRGWLGSSPLTRGRRGSNHESRHGRRLIPAHAGSTWTWQHDGETVPGSSPLTRGRLTAVLIMLSRLRLIPAHAGSTTCHEAALTSDSAHPRSRGVDQVLCGGWHVGSGSSPLTRGRPLRHHRPPTRRRLIPAHAGSTGVRLSRRAP</sequence>
<proteinExistence type="predicted"/>
<dbReference type="AntiFam" id="ANF00057">
    <property type="entry name" value="Translation of E. coli type CRISPR repeat"/>
</dbReference>
<feature type="compositionally biased region" description="Polar residues" evidence="1">
    <location>
        <begin position="10"/>
        <end position="23"/>
    </location>
</feature>
<feature type="region of interest" description="Disordered" evidence="1">
    <location>
        <begin position="207"/>
        <end position="243"/>
    </location>
</feature>
<feature type="compositionally biased region" description="Basic residues" evidence="1">
    <location>
        <begin position="109"/>
        <end position="124"/>
    </location>
</feature>
<comment type="caution">
    <text evidence="2">The sequence shown here is derived from an EMBL/GenBank/DDBJ whole genome shotgun (WGS) entry which is preliminary data.</text>
</comment>
<evidence type="ECO:0000256" key="1">
    <source>
        <dbReference type="SAM" id="MobiDB-lite"/>
    </source>
</evidence>
<name>W1VL45_9ACTO</name>
<feature type="compositionally biased region" description="Basic residues" evidence="1">
    <location>
        <begin position="213"/>
        <end position="227"/>
    </location>
</feature>